<feature type="transmembrane region" description="Helical" evidence="4">
    <location>
        <begin position="366"/>
        <end position="387"/>
    </location>
</feature>
<dbReference type="EMBL" id="CAJNNV010031516">
    <property type="protein sequence ID" value="CAE8636580.1"/>
    <property type="molecule type" value="Genomic_DNA"/>
</dbReference>
<evidence type="ECO:0000313" key="7">
    <source>
        <dbReference type="Proteomes" id="UP000654075"/>
    </source>
</evidence>
<evidence type="ECO:0000313" key="6">
    <source>
        <dbReference type="EMBL" id="CAE8636580.1"/>
    </source>
</evidence>
<comment type="caution">
    <text evidence="6">The sequence shown here is derived from an EMBL/GenBank/DDBJ whole genome shotgun (WGS) entry which is preliminary data.</text>
</comment>
<dbReference type="CDD" id="cd06093">
    <property type="entry name" value="PX_domain"/>
    <property type="match status" value="1"/>
</dbReference>
<dbReference type="Proteomes" id="UP000654075">
    <property type="component" value="Unassembled WGS sequence"/>
</dbReference>
<dbReference type="InterPro" id="IPR001683">
    <property type="entry name" value="PX_dom"/>
</dbReference>
<dbReference type="PROSITE" id="PS50195">
    <property type="entry name" value="PX"/>
    <property type="match status" value="1"/>
</dbReference>
<comment type="subcellular location">
    <subcellularLocation>
        <location evidence="1">Cytoplasm</location>
    </subcellularLocation>
</comment>
<proteinExistence type="predicted"/>
<gene>
    <name evidence="6" type="ORF">PGLA1383_LOCUS52007</name>
</gene>
<evidence type="ECO:0000259" key="5">
    <source>
        <dbReference type="PROSITE" id="PS50195"/>
    </source>
</evidence>
<accession>A0A813HFV1</accession>
<dbReference type="SMART" id="SM00312">
    <property type="entry name" value="PX"/>
    <property type="match status" value="1"/>
</dbReference>
<dbReference type="AlphaFoldDB" id="A0A813HFV1"/>
<dbReference type="InterPro" id="IPR001680">
    <property type="entry name" value="WD40_rpt"/>
</dbReference>
<keyword evidence="2" id="KW-0963">Cytoplasm</keyword>
<dbReference type="InterPro" id="IPR036871">
    <property type="entry name" value="PX_dom_sf"/>
</dbReference>
<reference evidence="6" key="1">
    <citation type="submission" date="2021-02" db="EMBL/GenBank/DDBJ databases">
        <authorList>
            <person name="Dougan E. K."/>
            <person name="Rhodes N."/>
            <person name="Thang M."/>
            <person name="Chan C."/>
        </authorList>
    </citation>
    <scope>NUCLEOTIDE SEQUENCE</scope>
</reference>
<dbReference type="GO" id="GO:0005737">
    <property type="term" value="C:cytoplasm"/>
    <property type="evidence" value="ECO:0007669"/>
    <property type="project" value="UniProtKB-SubCell"/>
</dbReference>
<dbReference type="SUPFAM" id="SSF50978">
    <property type="entry name" value="WD40 repeat-like"/>
    <property type="match status" value="1"/>
</dbReference>
<sequence length="415" mass="45573">MSSLADLSASVHKASPTVDHSTYQYHIKLQLGSASWEVTKRFSEFDTLLQSLGNSRYAGLPRVPAKTLWGSPTDNAAIDARKEQLRIILQDLLLRPDTRTSQQVRTFLSIDSHIDDGAIRTLQPEPLRTFEDPRFGVSGICVAPEANLLLVTHEDSTHLSRLGRVWSVVEPDELGALHLWAKHSDGSWKRSYSQTFGIKVRSLAWESLSRQFFVGLEDGKIQVYAFAEGSTQPDVTCTLELHHKSPVTHLSVSTRKLLSLGLDTAMRVIDVHSRELVCGGRLLKRLRSVRDVDPRIHSQQQQPTTNNNNNQQPTTTTTSNNNNNNQQQQKQLQQQQQPTTTTTTTTTTAHKTCLQREHQAEGAIRIVVVVVAVVVVIIVAVAIVVVVGGGVAVVVGGVVVGVGVGVVVVTHPVEL</sequence>
<feature type="transmembrane region" description="Helical" evidence="4">
    <location>
        <begin position="393"/>
        <end position="413"/>
    </location>
</feature>
<dbReference type="Gene3D" id="2.130.10.10">
    <property type="entry name" value="YVTN repeat-like/Quinoprotein amine dehydrogenase"/>
    <property type="match status" value="1"/>
</dbReference>
<dbReference type="OrthoDB" id="430293at2759"/>
<feature type="region of interest" description="Disordered" evidence="3">
    <location>
        <begin position="293"/>
        <end position="344"/>
    </location>
</feature>
<keyword evidence="4" id="KW-0812">Transmembrane</keyword>
<evidence type="ECO:0000256" key="1">
    <source>
        <dbReference type="ARBA" id="ARBA00004496"/>
    </source>
</evidence>
<dbReference type="GO" id="GO:0035091">
    <property type="term" value="F:phosphatidylinositol binding"/>
    <property type="evidence" value="ECO:0007669"/>
    <property type="project" value="InterPro"/>
</dbReference>
<dbReference type="InterPro" id="IPR015943">
    <property type="entry name" value="WD40/YVTN_repeat-like_dom_sf"/>
</dbReference>
<dbReference type="SMART" id="SM00320">
    <property type="entry name" value="WD40"/>
    <property type="match status" value="3"/>
</dbReference>
<dbReference type="Gene3D" id="3.30.1520.10">
    <property type="entry name" value="Phox-like domain"/>
    <property type="match status" value="1"/>
</dbReference>
<dbReference type="Pfam" id="PF00787">
    <property type="entry name" value="PX"/>
    <property type="match status" value="1"/>
</dbReference>
<evidence type="ECO:0000256" key="3">
    <source>
        <dbReference type="SAM" id="MobiDB-lite"/>
    </source>
</evidence>
<organism evidence="6 7">
    <name type="scientific">Polarella glacialis</name>
    <name type="common">Dinoflagellate</name>
    <dbReference type="NCBI Taxonomy" id="89957"/>
    <lineage>
        <taxon>Eukaryota</taxon>
        <taxon>Sar</taxon>
        <taxon>Alveolata</taxon>
        <taxon>Dinophyceae</taxon>
        <taxon>Suessiales</taxon>
        <taxon>Suessiaceae</taxon>
        <taxon>Polarella</taxon>
    </lineage>
</organism>
<feature type="domain" description="PX" evidence="5">
    <location>
        <begin position="1"/>
        <end position="115"/>
    </location>
</feature>
<feature type="compositionally biased region" description="Low complexity" evidence="3">
    <location>
        <begin position="299"/>
        <end position="344"/>
    </location>
</feature>
<evidence type="ECO:0000256" key="4">
    <source>
        <dbReference type="SAM" id="Phobius"/>
    </source>
</evidence>
<dbReference type="InterPro" id="IPR051837">
    <property type="entry name" value="SortingNexin/PXDomain-PKLike"/>
</dbReference>
<protein>
    <recommendedName>
        <fullName evidence="5">PX domain-containing protein</fullName>
    </recommendedName>
</protein>
<dbReference type="PANTHER" id="PTHR22999:SF23">
    <property type="entry name" value="SORTING NEXIN-16"/>
    <property type="match status" value="1"/>
</dbReference>
<keyword evidence="4" id="KW-0472">Membrane</keyword>
<dbReference type="PANTHER" id="PTHR22999">
    <property type="entry name" value="PX SERINE/THREONINE KINASE PXK"/>
    <property type="match status" value="1"/>
</dbReference>
<keyword evidence="7" id="KW-1185">Reference proteome</keyword>
<feature type="non-terminal residue" evidence="6">
    <location>
        <position position="415"/>
    </location>
</feature>
<name>A0A813HFV1_POLGL</name>
<keyword evidence="4" id="KW-1133">Transmembrane helix</keyword>
<evidence type="ECO:0000256" key="2">
    <source>
        <dbReference type="ARBA" id="ARBA00022490"/>
    </source>
</evidence>
<dbReference type="InterPro" id="IPR036322">
    <property type="entry name" value="WD40_repeat_dom_sf"/>
</dbReference>
<dbReference type="SUPFAM" id="SSF64268">
    <property type="entry name" value="PX domain"/>
    <property type="match status" value="1"/>
</dbReference>